<gene>
    <name evidence="2" type="ORF">D1224_05770</name>
</gene>
<accession>A0A399QXX9</accession>
<dbReference type="PANTHER" id="PTHR36973:SF4">
    <property type="entry name" value="NODULATION PROTEIN"/>
    <property type="match status" value="1"/>
</dbReference>
<feature type="domain" description="Methyltransferase FkbM" evidence="1">
    <location>
        <begin position="17"/>
        <end position="180"/>
    </location>
</feature>
<dbReference type="InterPro" id="IPR053188">
    <property type="entry name" value="FkbM_Methyltransferase"/>
</dbReference>
<dbReference type="InterPro" id="IPR029063">
    <property type="entry name" value="SAM-dependent_MTases_sf"/>
</dbReference>
<sequence>MNLTYLKNAHQFRTIIDIGANDGAFGAYLQRFFEAEKVIAFEPQAKHRPELESRGFEVHTVAVSDKSGTASLSVTEADSASSLLPVADVTKAEWGELVSVVGAEDVRTELLDNCIDGKFDDELLIKIDAQGFETEIIDGGKATFGRASCVLVEVSFLPIYDGQGLFNDVHQRLDQLGFRLSGFRSQHDSAADGRPLFAHAVYEKH</sequence>
<dbReference type="Proteomes" id="UP000265431">
    <property type="component" value="Unassembled WGS sequence"/>
</dbReference>
<reference evidence="2 3" key="1">
    <citation type="submission" date="2018-08" db="EMBL/GenBank/DDBJ databases">
        <title>Henriciella mobilis sp. nov., isolated from seawater.</title>
        <authorList>
            <person name="Cheng H."/>
            <person name="Wu Y.-H."/>
            <person name="Xu X.-W."/>
            <person name="Guo L.-L."/>
        </authorList>
    </citation>
    <scope>NUCLEOTIDE SEQUENCE [LARGE SCALE GENOMIC DNA]</scope>
    <source>
        <strain evidence="2 3">CCUG66934</strain>
    </source>
</reference>
<dbReference type="OrthoDB" id="292760at2"/>
<evidence type="ECO:0000259" key="1">
    <source>
        <dbReference type="Pfam" id="PF05050"/>
    </source>
</evidence>
<keyword evidence="2" id="KW-0808">Transferase</keyword>
<keyword evidence="3" id="KW-1185">Reference proteome</keyword>
<organism evidence="2 3">
    <name type="scientific">Henriciella barbarensis</name>
    <dbReference type="NCBI Taxonomy" id="86342"/>
    <lineage>
        <taxon>Bacteria</taxon>
        <taxon>Pseudomonadati</taxon>
        <taxon>Pseudomonadota</taxon>
        <taxon>Alphaproteobacteria</taxon>
        <taxon>Hyphomonadales</taxon>
        <taxon>Hyphomonadaceae</taxon>
        <taxon>Henriciella</taxon>
    </lineage>
</organism>
<dbReference type="InterPro" id="IPR006342">
    <property type="entry name" value="FkbM_mtfrase"/>
</dbReference>
<protein>
    <submittedName>
        <fullName evidence="2">FkbM family methyltransferase</fullName>
    </submittedName>
</protein>
<evidence type="ECO:0000313" key="3">
    <source>
        <dbReference type="Proteomes" id="UP000265431"/>
    </source>
</evidence>
<dbReference type="SUPFAM" id="SSF53335">
    <property type="entry name" value="S-adenosyl-L-methionine-dependent methyltransferases"/>
    <property type="match status" value="1"/>
</dbReference>
<proteinExistence type="predicted"/>
<dbReference type="Gene3D" id="3.40.50.150">
    <property type="entry name" value="Vaccinia Virus protein VP39"/>
    <property type="match status" value="1"/>
</dbReference>
<evidence type="ECO:0000313" key="2">
    <source>
        <dbReference type="EMBL" id="RIJ23768.1"/>
    </source>
</evidence>
<dbReference type="EMBL" id="QWGB01000005">
    <property type="protein sequence ID" value="RIJ23768.1"/>
    <property type="molecule type" value="Genomic_DNA"/>
</dbReference>
<dbReference type="NCBIfam" id="TIGR01444">
    <property type="entry name" value="fkbM_fam"/>
    <property type="match status" value="1"/>
</dbReference>
<name>A0A399QXX9_9PROT</name>
<dbReference type="GO" id="GO:0008171">
    <property type="term" value="F:O-methyltransferase activity"/>
    <property type="evidence" value="ECO:0007669"/>
    <property type="project" value="TreeGrafter"/>
</dbReference>
<dbReference type="GO" id="GO:0032259">
    <property type="term" value="P:methylation"/>
    <property type="evidence" value="ECO:0007669"/>
    <property type="project" value="UniProtKB-KW"/>
</dbReference>
<dbReference type="RefSeq" id="WP_119378956.1">
    <property type="nucleotide sequence ID" value="NZ_QWGB01000005.1"/>
</dbReference>
<dbReference type="Pfam" id="PF05050">
    <property type="entry name" value="Methyltransf_21"/>
    <property type="match status" value="1"/>
</dbReference>
<dbReference type="PANTHER" id="PTHR36973">
    <property type="entry name" value="SLL1456 PROTEIN-RELATED"/>
    <property type="match status" value="1"/>
</dbReference>
<comment type="caution">
    <text evidence="2">The sequence shown here is derived from an EMBL/GenBank/DDBJ whole genome shotgun (WGS) entry which is preliminary data.</text>
</comment>
<keyword evidence="2" id="KW-0489">Methyltransferase</keyword>
<dbReference type="AlphaFoldDB" id="A0A399QXX9"/>